<evidence type="ECO:0000259" key="11">
    <source>
        <dbReference type="PROSITE" id="PS50893"/>
    </source>
</evidence>
<dbReference type="PANTHER" id="PTHR43869">
    <property type="entry name" value="GLYCINE BETAINE/PROLINE BETAINE TRANSPORT SYSTEM ATP-BINDING PROTEIN PROV"/>
    <property type="match status" value="1"/>
</dbReference>
<comment type="subcellular location">
    <subcellularLocation>
        <location evidence="10">Cell inner membrane</location>
        <topology evidence="10">Peripheral membrane protein</topology>
    </subcellularLocation>
</comment>
<dbReference type="GO" id="GO:0005524">
    <property type="term" value="F:ATP binding"/>
    <property type="evidence" value="ECO:0007669"/>
    <property type="project" value="UniProtKB-UniRule"/>
</dbReference>
<dbReference type="InterPro" id="IPR027417">
    <property type="entry name" value="P-loop_NTPase"/>
</dbReference>
<dbReference type="EMBL" id="OBQC01000017">
    <property type="protein sequence ID" value="SOC43809.1"/>
    <property type="molecule type" value="Genomic_DNA"/>
</dbReference>
<evidence type="ECO:0000313" key="13">
    <source>
        <dbReference type="EMBL" id="SOC43809.1"/>
    </source>
</evidence>
<dbReference type="GO" id="GO:0031460">
    <property type="term" value="P:glycine betaine transport"/>
    <property type="evidence" value="ECO:0007669"/>
    <property type="project" value="InterPro"/>
</dbReference>
<evidence type="ECO:0000256" key="8">
    <source>
        <dbReference type="ARBA" id="ARBA00063934"/>
    </source>
</evidence>
<gene>
    <name evidence="13" type="ORF">SAMN05877842_11754</name>
</gene>
<evidence type="ECO:0000256" key="9">
    <source>
        <dbReference type="PROSITE-ProRule" id="PRU00703"/>
    </source>
</evidence>
<feature type="domain" description="CBS" evidence="12">
    <location>
        <begin position="255"/>
        <end position="313"/>
    </location>
</feature>
<dbReference type="InterPro" id="IPR051921">
    <property type="entry name" value="ABC_osmolyte_uptake_ATP-bind"/>
</dbReference>
<dbReference type="Gene3D" id="3.10.580.10">
    <property type="entry name" value="CBS-domain"/>
    <property type="match status" value="1"/>
</dbReference>
<feature type="domain" description="CBS" evidence="12">
    <location>
        <begin position="315"/>
        <end position="372"/>
    </location>
</feature>
<name>A0A285UPR5_9BACL</name>
<evidence type="ECO:0000256" key="2">
    <source>
        <dbReference type="ARBA" id="ARBA00022448"/>
    </source>
</evidence>
<evidence type="ECO:0000256" key="10">
    <source>
        <dbReference type="RuleBase" id="RU369116"/>
    </source>
</evidence>
<comment type="subunit">
    <text evidence="10">The complex is probably composed of two ATP-binding proteins, two transmembrane proteins and a solute-binding protein.</text>
</comment>
<dbReference type="SUPFAM" id="SSF52540">
    <property type="entry name" value="P-loop containing nucleoside triphosphate hydrolases"/>
    <property type="match status" value="1"/>
</dbReference>
<dbReference type="InterPro" id="IPR046342">
    <property type="entry name" value="CBS_dom_sf"/>
</dbReference>
<organism evidence="13 14">
    <name type="scientific">Ureibacillus acetophenoni</name>
    <dbReference type="NCBI Taxonomy" id="614649"/>
    <lineage>
        <taxon>Bacteria</taxon>
        <taxon>Bacillati</taxon>
        <taxon>Bacillota</taxon>
        <taxon>Bacilli</taxon>
        <taxon>Bacillales</taxon>
        <taxon>Caryophanaceae</taxon>
        <taxon>Ureibacillus</taxon>
    </lineage>
</organism>
<dbReference type="PROSITE" id="PS50893">
    <property type="entry name" value="ABC_TRANSPORTER_2"/>
    <property type="match status" value="1"/>
</dbReference>
<keyword evidence="5" id="KW-0029">Amino-acid transport</keyword>
<evidence type="ECO:0000313" key="14">
    <source>
        <dbReference type="Proteomes" id="UP000219252"/>
    </source>
</evidence>
<dbReference type="NCBIfam" id="TIGR01186">
    <property type="entry name" value="proV"/>
    <property type="match status" value="1"/>
</dbReference>
<keyword evidence="6 9" id="KW-0129">CBS domain</keyword>
<dbReference type="RefSeq" id="WP_097150892.1">
    <property type="nucleotide sequence ID" value="NZ_OBQC01000017.1"/>
</dbReference>
<reference evidence="14" key="1">
    <citation type="submission" date="2017-08" db="EMBL/GenBank/DDBJ databases">
        <authorList>
            <person name="Varghese N."/>
            <person name="Submissions S."/>
        </authorList>
    </citation>
    <scope>NUCLEOTIDE SEQUENCE [LARGE SCALE GENOMIC DNA]</scope>
    <source>
        <strain evidence="14">JC23</strain>
    </source>
</reference>
<keyword evidence="3 10" id="KW-0547">Nucleotide-binding</keyword>
<dbReference type="GO" id="GO:0005886">
    <property type="term" value="C:plasma membrane"/>
    <property type="evidence" value="ECO:0007669"/>
    <property type="project" value="UniProtKB-SubCell"/>
</dbReference>
<keyword evidence="10" id="KW-1003">Cell membrane</keyword>
<evidence type="ECO:0000259" key="12">
    <source>
        <dbReference type="PROSITE" id="PS51371"/>
    </source>
</evidence>
<keyword evidence="4 10" id="KW-0067">ATP-binding</keyword>
<dbReference type="SMART" id="SM00116">
    <property type="entry name" value="CBS"/>
    <property type="match status" value="2"/>
</dbReference>
<comment type="subunit">
    <text evidence="8">The complex is composed of two ATP-binding proteins (OpuCA), two transmembrane proteins (OpuCB and OpuCD) and a solute-binding protein (OpuCC).</text>
</comment>
<dbReference type="Pfam" id="PF00005">
    <property type="entry name" value="ABC_tran"/>
    <property type="match status" value="1"/>
</dbReference>
<proteinExistence type="inferred from homology"/>
<evidence type="ECO:0000256" key="4">
    <source>
        <dbReference type="ARBA" id="ARBA00022840"/>
    </source>
</evidence>
<dbReference type="OrthoDB" id="9802264at2"/>
<dbReference type="PANTHER" id="PTHR43869:SF1">
    <property type="entry name" value="GLYCINE BETAINE_PROLINE BETAINE TRANSPORT SYSTEM ATP-BINDING PROTEIN PROV"/>
    <property type="match status" value="1"/>
</dbReference>
<dbReference type="Proteomes" id="UP000219252">
    <property type="component" value="Unassembled WGS sequence"/>
</dbReference>
<sequence length="379" mass="42193">MIKFENVSKVYESGFQAVKSLNFEIHEGELLVLIGPSGSGKSTTMKMINRINPHTTGRITINGKDITSYNVAELRRNIGYVIQQIGLFPHYTIEKNIAIVPQLKGWAEKDISSRVKELLELVGLDPEIHATRYPKELSGGQQQRVGIARALASNPDIILMDEPFSALDPLTREQLQAELITLHKKLKKTIVFVTHDIDEALKMGDRIAIMKDGDILQLDTPEKLLHEPAHGFVEEFIGKHRITQNPELMPVTEIMAESIVTSSPQKSPERAIALTRQRKITNLIIQDTDGRLLGIVSAYDLLKGLGTVKTIDEIMKPAEPYLLDTATAKDAIVQIDVAPFGMIPIVDKDHKLVGLVTRGSLLSALSSQWIETEEEDQDE</sequence>
<comment type="similarity">
    <text evidence="1 10">Belongs to the ABC transporter superfamily.</text>
</comment>
<evidence type="ECO:0000256" key="5">
    <source>
        <dbReference type="ARBA" id="ARBA00022970"/>
    </source>
</evidence>
<dbReference type="AlphaFoldDB" id="A0A285UPR5"/>
<evidence type="ECO:0000256" key="7">
    <source>
        <dbReference type="ARBA" id="ARBA00052482"/>
    </source>
</evidence>
<dbReference type="EC" id="7.6.2.9" evidence="10"/>
<accession>A0A285UPR5</accession>
<dbReference type="PROSITE" id="PS51371">
    <property type="entry name" value="CBS"/>
    <property type="match status" value="2"/>
</dbReference>
<dbReference type="InterPro" id="IPR000644">
    <property type="entry name" value="CBS_dom"/>
</dbReference>
<comment type="catalytic activity">
    <reaction evidence="7">
        <text>a quaternary ammonium(out) + ATP + H2O = a quaternary ammonium(in) + ADP + phosphate + H(+)</text>
        <dbReference type="Rhea" id="RHEA:11036"/>
        <dbReference type="ChEBI" id="CHEBI:15377"/>
        <dbReference type="ChEBI" id="CHEBI:15378"/>
        <dbReference type="ChEBI" id="CHEBI:30616"/>
        <dbReference type="ChEBI" id="CHEBI:35267"/>
        <dbReference type="ChEBI" id="CHEBI:43474"/>
        <dbReference type="ChEBI" id="CHEBI:456216"/>
        <dbReference type="EC" id="7.6.2.9"/>
    </reaction>
</comment>
<keyword evidence="10" id="KW-0997">Cell inner membrane</keyword>
<dbReference type="SUPFAM" id="SSF54631">
    <property type="entry name" value="CBS-domain pair"/>
    <property type="match status" value="1"/>
</dbReference>
<dbReference type="PROSITE" id="PS00211">
    <property type="entry name" value="ABC_TRANSPORTER_1"/>
    <property type="match status" value="1"/>
</dbReference>
<dbReference type="Gene3D" id="3.40.50.300">
    <property type="entry name" value="P-loop containing nucleotide triphosphate hydrolases"/>
    <property type="match status" value="1"/>
</dbReference>
<keyword evidence="2 10" id="KW-0813">Transport</keyword>
<dbReference type="GO" id="GO:0016887">
    <property type="term" value="F:ATP hydrolysis activity"/>
    <property type="evidence" value="ECO:0007669"/>
    <property type="project" value="UniProtKB-UniRule"/>
</dbReference>
<dbReference type="FunFam" id="3.40.50.300:FF:000425">
    <property type="entry name" value="Probable ABC transporter, ATP-binding subunit"/>
    <property type="match status" value="1"/>
</dbReference>
<dbReference type="Pfam" id="PF00571">
    <property type="entry name" value="CBS"/>
    <property type="match status" value="2"/>
</dbReference>
<evidence type="ECO:0000256" key="6">
    <source>
        <dbReference type="ARBA" id="ARBA00023122"/>
    </source>
</evidence>
<protein>
    <recommendedName>
        <fullName evidence="10">Quaternary amine transport ATP-binding protein</fullName>
        <ecNumber evidence="10">7.6.2.9</ecNumber>
    </recommendedName>
</protein>
<dbReference type="InterPro" id="IPR003593">
    <property type="entry name" value="AAA+_ATPase"/>
</dbReference>
<dbReference type="InterPro" id="IPR003439">
    <property type="entry name" value="ABC_transporter-like_ATP-bd"/>
</dbReference>
<feature type="domain" description="ABC transporter" evidence="11">
    <location>
        <begin position="2"/>
        <end position="237"/>
    </location>
</feature>
<dbReference type="SMART" id="SM00382">
    <property type="entry name" value="AAA"/>
    <property type="match status" value="1"/>
</dbReference>
<evidence type="ECO:0000256" key="3">
    <source>
        <dbReference type="ARBA" id="ARBA00022741"/>
    </source>
</evidence>
<keyword evidence="14" id="KW-1185">Reference proteome</keyword>
<keyword evidence="10" id="KW-0472">Membrane</keyword>
<dbReference type="GO" id="GO:0015418">
    <property type="term" value="F:ABC-type quaternary ammonium compound transporting activity"/>
    <property type="evidence" value="ECO:0007669"/>
    <property type="project" value="UniProtKB-EC"/>
</dbReference>
<dbReference type="InterPro" id="IPR005892">
    <property type="entry name" value="Gly-betaine_transp_ATP-bd"/>
</dbReference>
<evidence type="ECO:0000256" key="1">
    <source>
        <dbReference type="ARBA" id="ARBA00005417"/>
    </source>
</evidence>
<dbReference type="InterPro" id="IPR017871">
    <property type="entry name" value="ABC_transporter-like_CS"/>
</dbReference>
<dbReference type="GO" id="GO:0006865">
    <property type="term" value="P:amino acid transport"/>
    <property type="evidence" value="ECO:0007669"/>
    <property type="project" value="UniProtKB-UniRule"/>
</dbReference>